<dbReference type="GO" id="GO:0016209">
    <property type="term" value="F:antioxidant activity"/>
    <property type="evidence" value="ECO:0007669"/>
    <property type="project" value="InterPro"/>
</dbReference>
<evidence type="ECO:0000256" key="1">
    <source>
        <dbReference type="SAM" id="SignalP"/>
    </source>
</evidence>
<accession>A0A246FMS5</accession>
<dbReference type="GO" id="GO:0016491">
    <property type="term" value="F:oxidoreductase activity"/>
    <property type="evidence" value="ECO:0007669"/>
    <property type="project" value="InterPro"/>
</dbReference>
<evidence type="ECO:0000313" key="3">
    <source>
        <dbReference type="EMBL" id="OWP64057.1"/>
    </source>
</evidence>
<dbReference type="Gene3D" id="3.40.30.10">
    <property type="entry name" value="Glutaredoxin"/>
    <property type="match status" value="1"/>
</dbReference>
<dbReference type="OrthoDB" id="6399635at2"/>
<dbReference type="SUPFAM" id="SSF52833">
    <property type="entry name" value="Thioredoxin-like"/>
    <property type="match status" value="1"/>
</dbReference>
<dbReference type="InterPro" id="IPR036249">
    <property type="entry name" value="Thioredoxin-like_sf"/>
</dbReference>
<dbReference type="PROSITE" id="PS51257">
    <property type="entry name" value="PROKAR_LIPOPROTEIN"/>
    <property type="match status" value="1"/>
</dbReference>
<dbReference type="PROSITE" id="PS51352">
    <property type="entry name" value="THIOREDOXIN_2"/>
    <property type="match status" value="1"/>
</dbReference>
<reference evidence="3 4" key="1">
    <citation type="submission" date="2017-06" db="EMBL/GenBank/DDBJ databases">
        <title>Hymenobacter amundsenii sp. nov. isolated from regoliths in Antarctica.</title>
        <authorList>
            <person name="Sedlacek I."/>
            <person name="Kralova S."/>
            <person name="Pantucek R."/>
            <person name="Svec P."/>
            <person name="Holochova P."/>
            <person name="Stankova E."/>
            <person name="Vrbovska V."/>
            <person name="Busse H.-J."/>
        </authorList>
    </citation>
    <scope>NUCLEOTIDE SEQUENCE [LARGE SCALE GENOMIC DNA]</scope>
    <source>
        <strain evidence="3 4">CCM 8682</strain>
    </source>
</reference>
<evidence type="ECO:0000259" key="2">
    <source>
        <dbReference type="PROSITE" id="PS51352"/>
    </source>
</evidence>
<dbReference type="AlphaFoldDB" id="A0A246FMS5"/>
<feature type="domain" description="Thioredoxin" evidence="2">
    <location>
        <begin position="34"/>
        <end position="171"/>
    </location>
</feature>
<dbReference type="Pfam" id="PF00578">
    <property type="entry name" value="AhpC-TSA"/>
    <property type="match status" value="1"/>
</dbReference>
<dbReference type="Proteomes" id="UP000197277">
    <property type="component" value="Unassembled WGS sequence"/>
</dbReference>
<dbReference type="InterPro" id="IPR000866">
    <property type="entry name" value="AhpC/TSA"/>
</dbReference>
<dbReference type="RefSeq" id="WP_088463588.1">
    <property type="nucleotide sequence ID" value="NZ_NIRR01000006.1"/>
</dbReference>
<comment type="caution">
    <text evidence="3">The sequence shown here is derived from an EMBL/GenBank/DDBJ whole genome shotgun (WGS) entry which is preliminary data.</text>
</comment>
<dbReference type="InterPro" id="IPR050553">
    <property type="entry name" value="Thioredoxin_ResA/DsbE_sf"/>
</dbReference>
<keyword evidence="1" id="KW-0732">Signal</keyword>
<feature type="chain" id="PRO_5012444853" evidence="1">
    <location>
        <begin position="22"/>
        <end position="171"/>
    </location>
</feature>
<gene>
    <name evidence="3" type="ORF">CDA63_06225</name>
</gene>
<dbReference type="PANTHER" id="PTHR42852">
    <property type="entry name" value="THIOL:DISULFIDE INTERCHANGE PROTEIN DSBE"/>
    <property type="match status" value="1"/>
</dbReference>
<keyword evidence="4" id="KW-1185">Reference proteome</keyword>
<dbReference type="CDD" id="cd02966">
    <property type="entry name" value="TlpA_like_family"/>
    <property type="match status" value="1"/>
</dbReference>
<organism evidence="3 4">
    <name type="scientific">Hymenobacter amundsenii</name>
    <dbReference type="NCBI Taxonomy" id="2006685"/>
    <lineage>
        <taxon>Bacteria</taxon>
        <taxon>Pseudomonadati</taxon>
        <taxon>Bacteroidota</taxon>
        <taxon>Cytophagia</taxon>
        <taxon>Cytophagales</taxon>
        <taxon>Hymenobacteraceae</taxon>
        <taxon>Hymenobacter</taxon>
    </lineage>
</organism>
<dbReference type="EMBL" id="NIRR01000006">
    <property type="protein sequence ID" value="OWP64057.1"/>
    <property type="molecule type" value="Genomic_DNA"/>
</dbReference>
<feature type="signal peptide" evidence="1">
    <location>
        <begin position="1"/>
        <end position="21"/>
    </location>
</feature>
<evidence type="ECO:0000313" key="4">
    <source>
        <dbReference type="Proteomes" id="UP000197277"/>
    </source>
</evidence>
<dbReference type="InterPro" id="IPR013766">
    <property type="entry name" value="Thioredoxin_domain"/>
</dbReference>
<sequence length="171" mass="18293">MRGLCSGLLLLLFTAACQRLGAPARSGTAAVTREQTRPLSPDFALSTTAGAPRMLHQLRGSYVLLDFRAHNCAACRAENANLRKVYGQFHSRGLEVVSVFLDDNPAGSVAADSLEWPVVSAAQGLDGTIARAYGVQQVPLTVLLDPQGHELARDLRGRALGQKIAEFIPLD</sequence>
<dbReference type="PANTHER" id="PTHR42852:SF13">
    <property type="entry name" value="PROTEIN DIPZ"/>
    <property type="match status" value="1"/>
</dbReference>
<proteinExistence type="predicted"/>
<name>A0A246FMS5_9BACT</name>
<protein>
    <submittedName>
        <fullName evidence="3">Alkyl hydroperoxide reductase</fullName>
    </submittedName>
</protein>